<gene>
    <name evidence="1" type="ORF">GP644_12235</name>
</gene>
<comment type="caution">
    <text evidence="1">The sequence shown here is derived from an EMBL/GenBank/DDBJ whole genome shotgun (WGS) entry which is preliminary data.</text>
</comment>
<name>A0A6A4RF88_9RHOB</name>
<protein>
    <submittedName>
        <fullName evidence="1">Uncharacterized protein</fullName>
    </submittedName>
</protein>
<dbReference type="EMBL" id="WSFO01000006">
    <property type="protein sequence ID" value="KAE9629769.1"/>
    <property type="molecule type" value="Genomic_DNA"/>
</dbReference>
<reference evidence="1 2" key="1">
    <citation type="submission" date="2019-12" db="EMBL/GenBank/DDBJ databases">
        <authorList>
            <person name="Zhang Y.-J."/>
        </authorList>
    </citation>
    <scope>NUCLEOTIDE SEQUENCE [LARGE SCALE GENOMIC DNA]</scope>
    <source>
        <strain evidence="1 2">H18S-6</strain>
    </source>
</reference>
<dbReference type="RefSeq" id="WP_158979815.1">
    <property type="nucleotide sequence ID" value="NZ_WSFO01000006.1"/>
</dbReference>
<accession>A0A6A4RF88</accession>
<evidence type="ECO:0000313" key="1">
    <source>
        <dbReference type="EMBL" id="KAE9629769.1"/>
    </source>
</evidence>
<dbReference type="AlphaFoldDB" id="A0A6A4RF88"/>
<evidence type="ECO:0000313" key="2">
    <source>
        <dbReference type="Proteomes" id="UP000441586"/>
    </source>
</evidence>
<proteinExistence type="predicted"/>
<sequence>MAAVKKRILCTLSWDGKIQAKLVVLVDPQGKTAKGGTPIDYFAKLNEKGLRAAQLIGTLDDTRFVCEANIKDVRAESARVGGKCKAVERALRLANDNQNNLLKDFNVAVANAKVMVKKVSSAHSMMLGGLEDLEIAKNELKKHDIDTLTEKTKSQLKALKKERDETIKSIEEITKIAKVLVSKNLINIFTLALNKVATHSVKAEYQPELSKLADKIKSMKEKSAGLAKDIKLGEIKSATHKFNAGVDAYSAAESEFNARIDEAAQARKNLMNNLDGTPSKALADVMRAHKIQDQRVAIARRNIWEYKTGLQGALKSLSILLLSYKSAKNTLKKAVKKDSSYNPVSEYGKSVCGWAFQNGHHLEAWKRNAVSEIGYCKKQEIYLDDDSRKGPFGGFHKMNAMIDAARDKTRKELKANRLKCPV</sequence>
<organism evidence="1 2">
    <name type="scientific">Parasedimentitalea maritima</name>
    <dbReference type="NCBI Taxonomy" id="2578117"/>
    <lineage>
        <taxon>Bacteria</taxon>
        <taxon>Pseudomonadati</taxon>
        <taxon>Pseudomonadota</taxon>
        <taxon>Alphaproteobacteria</taxon>
        <taxon>Rhodobacterales</taxon>
        <taxon>Paracoccaceae</taxon>
        <taxon>Parasedimentitalea</taxon>
    </lineage>
</organism>
<dbReference type="Proteomes" id="UP000441586">
    <property type="component" value="Unassembled WGS sequence"/>
</dbReference>